<dbReference type="GO" id="GO:0003723">
    <property type="term" value="F:RNA binding"/>
    <property type="evidence" value="ECO:0007669"/>
    <property type="project" value="InterPro"/>
</dbReference>
<organism evidence="2 3">
    <name type="scientific">Azomonas agilis</name>
    <dbReference type="NCBI Taxonomy" id="116849"/>
    <lineage>
        <taxon>Bacteria</taxon>
        <taxon>Pseudomonadati</taxon>
        <taxon>Pseudomonadota</taxon>
        <taxon>Gammaproteobacteria</taxon>
        <taxon>Pseudomonadales</taxon>
        <taxon>Pseudomonadaceae</taxon>
        <taxon>Azomonas</taxon>
    </lineage>
</organism>
<protein>
    <submittedName>
        <fullName evidence="2">tRNA pseudouridine32 synthase / 23S rRNA pseudouridine746 synthase</fullName>
    </submittedName>
</protein>
<keyword evidence="3" id="KW-1185">Reference proteome</keyword>
<dbReference type="Pfam" id="PF00849">
    <property type="entry name" value="PseudoU_synth_2"/>
    <property type="match status" value="1"/>
</dbReference>
<dbReference type="PANTHER" id="PTHR21600:SF84">
    <property type="entry name" value="PSEUDOURIDINE SYNTHASE RSUA_RLUA-LIKE DOMAIN-CONTAINING PROTEIN"/>
    <property type="match status" value="1"/>
</dbReference>
<reference evidence="2 3" key="1">
    <citation type="submission" date="2019-07" db="EMBL/GenBank/DDBJ databases">
        <title>Genomic Encyclopedia of Type Strains, Phase I: the one thousand microbial genomes (KMG-I) project.</title>
        <authorList>
            <person name="Kyrpides N."/>
        </authorList>
    </citation>
    <scope>NUCLEOTIDE SEQUENCE [LARGE SCALE GENOMIC DNA]</scope>
    <source>
        <strain evidence="2 3">DSM 375</strain>
    </source>
</reference>
<evidence type="ECO:0000313" key="3">
    <source>
        <dbReference type="Proteomes" id="UP000319627"/>
    </source>
</evidence>
<dbReference type="EMBL" id="VLKG01000010">
    <property type="protein sequence ID" value="TWH64309.1"/>
    <property type="molecule type" value="Genomic_DNA"/>
</dbReference>
<dbReference type="InterPro" id="IPR020103">
    <property type="entry name" value="PsdUridine_synth_cat_dom_sf"/>
</dbReference>
<dbReference type="RefSeq" id="WP_144572294.1">
    <property type="nucleotide sequence ID" value="NZ_VLKG01000010.1"/>
</dbReference>
<comment type="caution">
    <text evidence="2">The sequence shown here is derived from an EMBL/GenBank/DDBJ whole genome shotgun (WGS) entry which is preliminary data.</text>
</comment>
<accession>A0A562HZT4</accession>
<dbReference type="OrthoDB" id="9807829at2"/>
<evidence type="ECO:0000259" key="1">
    <source>
        <dbReference type="Pfam" id="PF00849"/>
    </source>
</evidence>
<dbReference type="InterPro" id="IPR006224">
    <property type="entry name" value="PsdUridine_synth_RluA-like_CS"/>
</dbReference>
<dbReference type="GO" id="GO:0009982">
    <property type="term" value="F:pseudouridine synthase activity"/>
    <property type="evidence" value="ECO:0007669"/>
    <property type="project" value="InterPro"/>
</dbReference>
<dbReference type="Gene3D" id="3.30.2350.10">
    <property type="entry name" value="Pseudouridine synthase"/>
    <property type="match status" value="1"/>
</dbReference>
<dbReference type="SUPFAM" id="SSF55120">
    <property type="entry name" value="Pseudouridine synthase"/>
    <property type="match status" value="1"/>
</dbReference>
<gene>
    <name evidence="2" type="ORF">LX59_02512</name>
</gene>
<dbReference type="PROSITE" id="PS01129">
    <property type="entry name" value="PSI_RLU"/>
    <property type="match status" value="1"/>
</dbReference>
<dbReference type="GO" id="GO:0000455">
    <property type="term" value="P:enzyme-directed rRNA pseudouridine synthesis"/>
    <property type="evidence" value="ECO:0007669"/>
    <property type="project" value="TreeGrafter"/>
</dbReference>
<dbReference type="GO" id="GO:0140098">
    <property type="term" value="F:catalytic activity, acting on RNA"/>
    <property type="evidence" value="ECO:0007669"/>
    <property type="project" value="UniProtKB-ARBA"/>
</dbReference>
<sequence length="298" mass="34200">MSSAPVLEGSSFLYLPPGSWATVLDCLCARFPAISRDLWLDRMRRGRVLDAQGQCIASTQAYQVGLRVHYFREVAQETPIPLSEQLIHVDEHLVVADKPHFLPVQPSGSYVRETLLARLIQRLGNPHLVPLHRIDRLTAGLVLFSTNPSTRGRYQALFRERQMHKVYEAICPPLPEQSFPCERKTRLVEGDLFFLMREQPEATPNTETRIELLERREAYWRYALFPVTGKRHQLRVHMAALGAGICNDPLYPVLQSQADRTQDDYQKPLKLLARALSFTDPMTGEPRSFRSQQTLEWP</sequence>
<dbReference type="Proteomes" id="UP000319627">
    <property type="component" value="Unassembled WGS sequence"/>
</dbReference>
<dbReference type="InterPro" id="IPR050188">
    <property type="entry name" value="RluA_PseudoU_synthase"/>
</dbReference>
<proteinExistence type="predicted"/>
<feature type="domain" description="Pseudouridine synthase RsuA/RluA-like" evidence="1">
    <location>
        <begin position="92"/>
        <end position="240"/>
    </location>
</feature>
<evidence type="ECO:0000313" key="2">
    <source>
        <dbReference type="EMBL" id="TWH64309.1"/>
    </source>
</evidence>
<dbReference type="PANTHER" id="PTHR21600">
    <property type="entry name" value="MITOCHONDRIAL RNA PSEUDOURIDINE SYNTHASE"/>
    <property type="match status" value="1"/>
</dbReference>
<dbReference type="InterPro" id="IPR006145">
    <property type="entry name" value="PsdUridine_synth_RsuA/RluA"/>
</dbReference>
<name>A0A562HZT4_9GAMM</name>
<dbReference type="AlphaFoldDB" id="A0A562HZT4"/>